<evidence type="ECO:0000259" key="2">
    <source>
        <dbReference type="PROSITE" id="PS50011"/>
    </source>
</evidence>
<dbReference type="InterPro" id="IPR000719">
    <property type="entry name" value="Prot_kinase_dom"/>
</dbReference>
<protein>
    <submittedName>
        <fullName evidence="3">Mitogen-activated protein kinase</fullName>
    </submittedName>
</protein>
<feature type="domain" description="Protein kinase" evidence="2">
    <location>
        <begin position="162"/>
        <end position="508"/>
    </location>
</feature>
<reference evidence="3" key="2">
    <citation type="submission" date="2023-05" db="EMBL/GenBank/DDBJ databases">
        <authorList>
            <consortium name="Lawrence Berkeley National Laboratory"/>
            <person name="Steindorff A."/>
            <person name="Hensen N."/>
            <person name="Bonometti L."/>
            <person name="Westerberg I."/>
            <person name="Brannstrom I.O."/>
            <person name="Guillou S."/>
            <person name="Cros-Aarteil S."/>
            <person name="Calhoun S."/>
            <person name="Haridas S."/>
            <person name="Kuo A."/>
            <person name="Mondo S."/>
            <person name="Pangilinan J."/>
            <person name="Riley R."/>
            <person name="Labutti K."/>
            <person name="Andreopoulos B."/>
            <person name="Lipzen A."/>
            <person name="Chen C."/>
            <person name="Yanf M."/>
            <person name="Daum C."/>
            <person name="Ng V."/>
            <person name="Clum A."/>
            <person name="Ohm R."/>
            <person name="Martin F."/>
            <person name="Silar P."/>
            <person name="Natvig D."/>
            <person name="Lalanne C."/>
            <person name="Gautier V."/>
            <person name="Ament-Velasquez S.L."/>
            <person name="Kruys A."/>
            <person name="Hutchinson M.I."/>
            <person name="Powell A.J."/>
            <person name="Barry K."/>
            <person name="Miller A.N."/>
            <person name="Grigoriev I.V."/>
            <person name="Debuchy R."/>
            <person name="Gladieux P."/>
            <person name="Thoren M.H."/>
            <person name="Johannesson H."/>
        </authorList>
    </citation>
    <scope>NUCLEOTIDE SEQUENCE</scope>
    <source>
        <strain evidence="3">PSN243</strain>
    </source>
</reference>
<comment type="caution">
    <text evidence="3">The sequence shown here is derived from an EMBL/GenBank/DDBJ whole genome shotgun (WGS) entry which is preliminary data.</text>
</comment>
<dbReference type="Proteomes" id="UP001321760">
    <property type="component" value="Unassembled WGS sequence"/>
</dbReference>
<reference evidence="3" key="1">
    <citation type="journal article" date="2023" name="Mol. Phylogenet. Evol.">
        <title>Genome-scale phylogeny and comparative genomics of the fungal order Sordariales.</title>
        <authorList>
            <person name="Hensen N."/>
            <person name="Bonometti L."/>
            <person name="Westerberg I."/>
            <person name="Brannstrom I.O."/>
            <person name="Guillou S."/>
            <person name="Cros-Aarteil S."/>
            <person name="Calhoun S."/>
            <person name="Haridas S."/>
            <person name="Kuo A."/>
            <person name="Mondo S."/>
            <person name="Pangilinan J."/>
            <person name="Riley R."/>
            <person name="LaButti K."/>
            <person name="Andreopoulos B."/>
            <person name="Lipzen A."/>
            <person name="Chen C."/>
            <person name="Yan M."/>
            <person name="Daum C."/>
            <person name="Ng V."/>
            <person name="Clum A."/>
            <person name="Steindorff A."/>
            <person name="Ohm R.A."/>
            <person name="Martin F."/>
            <person name="Silar P."/>
            <person name="Natvig D.O."/>
            <person name="Lalanne C."/>
            <person name="Gautier V."/>
            <person name="Ament-Velasquez S.L."/>
            <person name="Kruys A."/>
            <person name="Hutchinson M.I."/>
            <person name="Powell A.J."/>
            <person name="Barry K."/>
            <person name="Miller A.N."/>
            <person name="Grigoriev I.V."/>
            <person name="Debuchy R."/>
            <person name="Gladieux P."/>
            <person name="Hiltunen Thoren M."/>
            <person name="Johannesson H."/>
        </authorList>
    </citation>
    <scope>NUCLEOTIDE SEQUENCE</scope>
    <source>
        <strain evidence="3">PSN243</strain>
    </source>
</reference>
<sequence length="1253" mass="139784">MGSQGVESEGLADRIIALYIKSHGFGNREFLPAGSYQDPAMLSPDVVREELELKEGEDEGLVNFTLTCAPKLFLICRNCCHTAEQTRQFLRHFRDNEFNDAKLPVSHDLCNSHPAFHLRAWKPALKRNFCNGQWDHLAPVFSEKNFIFRLEIDQPLPFLKPDGVFQKAPQGASSIVHRVKVHEDHLENPPLDFNGRRRNIAIKEIRVADSEYTEFQAQFNNEAKALMDIRDLKHPHIIQWLAAFTQGSGHYLMFPWADGGSLRDFWKEQQPLRMSLDGIRGLVWEALQQFRGLTDAFVKLHMEKYYRHGDVKPENILRFKDGKTVTGILQIADFGLAKQHNGPTVRRGPTATRHTTLQYESPEAEEAMRGDAALSRLSDIWSLGCVMFEYAVWLLYGNDEADRFGNELRVNNPYNTGTAPFYQRRAGGQAVLNLTVEKWHSHMRRDTEGSDDTAIGGLLSIIHNHMLTTGPLRTNWESTDHIRSGPVTLSPGTRASARDTLRLIDGVIQKARSEGGEYLFKGVGMTKGQPGRKAKGPSPAGIRTLEPAGRRFSSSTEVDGCKKLSTAASGEGSGSFPILFHRKIISGWPIMLIDGIVSLIQRMNPNWSFAIDTEIPARIGTDTMFPASLPPAAPLCAECKKLDFGIPGFSFTYQVQDVKVRSRTCGVCDVLWDLCVAHKKCEQTEVKFEKYHSTLKMDDDNTPILSMIRSPELKTVTPLQLGFPKLPKSGSESHFEVIRQWLNPSDQLTLPTRLIDVGSAGSSNVWVVETESTTIATHGRISPYIALSHPWGPPPHFCTFPDDPHNPHAANTLSRHKAGIEVSALPATFQDAVRATRALGKQYLWIDSLCILQGPKGDFKDEAKKMEAVFSSAYCVLSASCAANQQDGFLKTFPGQEKLLAKRDRRVVTVKVDANAAPLYLCEMIDNFDEHVLKGGLSQRAWVLQERALARRTVYFTERQTYWECGKGVRCETMTQMNNKLASFLGDPFFPSLALQGNRGERIHWYQSLYTQYSRLGLSHDEDRPTAIRGLESRLVTAFQKESPTFSGCYGVLDDGPTGGLLHRSLLWRRGTRKGDPRVLDRIVFPSGHDGAPSWSWMSYRGGIDFISVEGNTIDWEKITLEPRGKQTSEKDRDHFGYATPKTLVARARDFHTDVRPGESDQGGVSQLVFDSPGMTAGHSFKCVVVGREKGEPMGGDEGARVYFVLIVKPASINERGTGAVRNLKAYKRVGAGSIPGRCILGLGKEGEEVAVV</sequence>
<dbReference type="EMBL" id="MU865960">
    <property type="protein sequence ID" value="KAK4446033.1"/>
    <property type="molecule type" value="Genomic_DNA"/>
</dbReference>
<dbReference type="InterPro" id="IPR010730">
    <property type="entry name" value="HET"/>
</dbReference>
<evidence type="ECO:0000313" key="3">
    <source>
        <dbReference type="EMBL" id="KAK4446033.1"/>
    </source>
</evidence>
<feature type="region of interest" description="Disordered" evidence="1">
    <location>
        <begin position="522"/>
        <end position="545"/>
    </location>
</feature>
<dbReference type="PROSITE" id="PS50011">
    <property type="entry name" value="PROTEIN_KINASE_DOM"/>
    <property type="match status" value="1"/>
</dbReference>
<dbReference type="SUPFAM" id="SSF56112">
    <property type="entry name" value="Protein kinase-like (PK-like)"/>
    <property type="match status" value="1"/>
</dbReference>
<keyword evidence="4" id="KW-1185">Reference proteome</keyword>
<dbReference type="SMART" id="SM00220">
    <property type="entry name" value="S_TKc"/>
    <property type="match status" value="1"/>
</dbReference>
<name>A0AAV9GC47_9PEZI</name>
<dbReference type="Gene3D" id="1.10.510.10">
    <property type="entry name" value="Transferase(Phosphotransferase) domain 1"/>
    <property type="match status" value="1"/>
</dbReference>
<dbReference type="AlphaFoldDB" id="A0AAV9GC47"/>
<dbReference type="PANTHER" id="PTHR33112:SF10">
    <property type="entry name" value="TOL"/>
    <property type="match status" value="1"/>
</dbReference>
<dbReference type="InterPro" id="IPR011009">
    <property type="entry name" value="Kinase-like_dom_sf"/>
</dbReference>
<gene>
    <name evidence="3" type="ORF">QBC34DRAFT_428562</name>
</gene>
<dbReference type="PANTHER" id="PTHR33112">
    <property type="entry name" value="DOMAIN PROTEIN, PUTATIVE-RELATED"/>
    <property type="match status" value="1"/>
</dbReference>
<proteinExistence type="predicted"/>
<dbReference type="GO" id="GO:0004672">
    <property type="term" value="F:protein kinase activity"/>
    <property type="evidence" value="ECO:0007669"/>
    <property type="project" value="InterPro"/>
</dbReference>
<keyword evidence="3" id="KW-0808">Transferase</keyword>
<evidence type="ECO:0000313" key="4">
    <source>
        <dbReference type="Proteomes" id="UP001321760"/>
    </source>
</evidence>
<dbReference type="Pfam" id="PF06985">
    <property type="entry name" value="HET"/>
    <property type="match status" value="1"/>
</dbReference>
<dbReference type="Pfam" id="PF00069">
    <property type="entry name" value="Pkinase"/>
    <property type="match status" value="1"/>
</dbReference>
<accession>A0AAV9GC47</accession>
<organism evidence="3 4">
    <name type="scientific">Podospora aff. communis PSN243</name>
    <dbReference type="NCBI Taxonomy" id="3040156"/>
    <lineage>
        <taxon>Eukaryota</taxon>
        <taxon>Fungi</taxon>
        <taxon>Dikarya</taxon>
        <taxon>Ascomycota</taxon>
        <taxon>Pezizomycotina</taxon>
        <taxon>Sordariomycetes</taxon>
        <taxon>Sordariomycetidae</taxon>
        <taxon>Sordariales</taxon>
        <taxon>Podosporaceae</taxon>
        <taxon>Podospora</taxon>
    </lineage>
</organism>
<keyword evidence="3" id="KW-0418">Kinase</keyword>
<dbReference type="GO" id="GO:0005524">
    <property type="term" value="F:ATP binding"/>
    <property type="evidence" value="ECO:0007669"/>
    <property type="project" value="InterPro"/>
</dbReference>
<evidence type="ECO:0000256" key="1">
    <source>
        <dbReference type="SAM" id="MobiDB-lite"/>
    </source>
</evidence>